<accession>A0A800MXV5</accession>
<gene>
    <name evidence="1" type="ORF">KIS1582_1704</name>
</gene>
<name>A0A800MXV5_CYTFI</name>
<comment type="caution">
    <text evidence="1">The sequence shown here is derived from an EMBL/GenBank/DDBJ whole genome shotgun (WGS) entry which is preliminary data.</text>
</comment>
<proteinExistence type="predicted"/>
<protein>
    <submittedName>
        <fullName evidence="1">Uncharacterized protein</fullName>
    </submittedName>
</protein>
<sequence>MFINNERDSTVFSIAYVQSGTLTLLASRGWWKPGYKLKLENHP</sequence>
<evidence type="ECO:0000313" key="1">
    <source>
        <dbReference type="EMBL" id="KAF0824488.1"/>
    </source>
</evidence>
<dbReference type="EMBL" id="VDEM01000014">
    <property type="protein sequence ID" value="KAF0824488.1"/>
    <property type="molecule type" value="Genomic_DNA"/>
</dbReference>
<organism evidence="1 2">
    <name type="scientific">Cytobacillus firmus</name>
    <name type="common">Bacillus firmus</name>
    <dbReference type="NCBI Taxonomy" id="1399"/>
    <lineage>
        <taxon>Bacteria</taxon>
        <taxon>Bacillati</taxon>
        <taxon>Bacillota</taxon>
        <taxon>Bacilli</taxon>
        <taxon>Bacillales</taxon>
        <taxon>Bacillaceae</taxon>
        <taxon>Cytobacillus</taxon>
    </lineage>
</organism>
<dbReference type="Proteomes" id="UP000465778">
    <property type="component" value="Unassembled WGS sequence"/>
</dbReference>
<dbReference type="AlphaFoldDB" id="A0A800MXV5"/>
<reference evidence="1 2" key="1">
    <citation type="journal article" date="2020" name="G3 (Bethesda)">
        <title>Whole Genome Sequencing and Comparative Genomics of Two Nematicidal Bacillus Strains Reveals a Wide Range of Possible Virulence Factors.</title>
        <authorList>
            <person name="Susic N."/>
            <person name="Janezic S."/>
            <person name="Rupnik M."/>
            <person name="Geric Stare B."/>
        </authorList>
    </citation>
    <scope>NUCLEOTIDE SEQUENCE [LARGE SCALE GENOMIC DNA]</scope>
    <source>
        <strain evidence="1 2">I-1582</strain>
    </source>
</reference>
<evidence type="ECO:0000313" key="2">
    <source>
        <dbReference type="Proteomes" id="UP000465778"/>
    </source>
</evidence>